<gene>
    <name evidence="1" type="ORF">GM658_05830</name>
</gene>
<dbReference type="Proteomes" id="UP000472320">
    <property type="component" value="Unassembled WGS sequence"/>
</dbReference>
<name>A0A6L6QEN6_9BURK</name>
<organism evidence="1 2">
    <name type="scientific">Massilia eburnea</name>
    <dbReference type="NCBI Taxonomy" id="1776165"/>
    <lineage>
        <taxon>Bacteria</taxon>
        <taxon>Pseudomonadati</taxon>
        <taxon>Pseudomonadota</taxon>
        <taxon>Betaproteobacteria</taxon>
        <taxon>Burkholderiales</taxon>
        <taxon>Oxalobacteraceae</taxon>
        <taxon>Telluria group</taxon>
        <taxon>Massilia</taxon>
    </lineage>
</organism>
<dbReference type="OrthoDB" id="8759642at2"/>
<accession>A0A6L6QEN6</accession>
<dbReference type="EMBL" id="WNKX01000003">
    <property type="protein sequence ID" value="MTW10116.1"/>
    <property type="molecule type" value="Genomic_DNA"/>
</dbReference>
<reference evidence="1 2" key="1">
    <citation type="submission" date="2019-11" db="EMBL/GenBank/DDBJ databases">
        <title>Type strains purchased from KCTC, JCM and DSMZ.</title>
        <authorList>
            <person name="Lu H."/>
        </authorList>
    </citation>
    <scope>NUCLEOTIDE SEQUENCE [LARGE SCALE GENOMIC DNA]</scope>
    <source>
        <strain evidence="1 2">JCM 31587</strain>
    </source>
</reference>
<protein>
    <submittedName>
        <fullName evidence="1">Uncharacterized protein</fullName>
    </submittedName>
</protein>
<dbReference type="RefSeq" id="WP_155453053.1">
    <property type="nucleotide sequence ID" value="NZ_WNKX01000003.1"/>
</dbReference>
<proteinExistence type="predicted"/>
<evidence type="ECO:0000313" key="2">
    <source>
        <dbReference type="Proteomes" id="UP000472320"/>
    </source>
</evidence>
<sequence>MTRLPDAGEWSAPACPNANWDDAGLVPGQSECREFEDARAAFDVRLPETEERMTEAFQRFHQLGFDAFFQGATSVPMVIACRPQLVSMWMDGFVAARMSALARRCDCHCVRSYRWGHGYDVCPRREQALVQKAAKLAAALEA</sequence>
<comment type="caution">
    <text evidence="1">The sequence shown here is derived from an EMBL/GenBank/DDBJ whole genome shotgun (WGS) entry which is preliminary data.</text>
</comment>
<evidence type="ECO:0000313" key="1">
    <source>
        <dbReference type="EMBL" id="MTW10116.1"/>
    </source>
</evidence>
<keyword evidence="2" id="KW-1185">Reference proteome</keyword>
<dbReference type="AlphaFoldDB" id="A0A6L6QEN6"/>